<dbReference type="SUPFAM" id="SSF49503">
    <property type="entry name" value="Cupredoxins"/>
    <property type="match status" value="1"/>
</dbReference>
<keyword evidence="3" id="KW-0732">Signal</keyword>
<gene>
    <name evidence="5" type="ORF">FSW04_09040</name>
</gene>
<sequence length="108" mass="11448">MKKLIAAGAAAAIAAGALAIPALAATRTVSVKDNVFVAKSITIRKGSTVRWVWKGSAPHNVTVTKGPVKFRSSTKVKGSYSKKLTRRGTYTILCTIHAPGMKMTIHVK</sequence>
<feature type="domain" description="Blue (type 1) copper" evidence="4">
    <location>
        <begin position="32"/>
        <end position="108"/>
    </location>
</feature>
<organism evidence="5 6">
    <name type="scientific">Baekduia soli</name>
    <dbReference type="NCBI Taxonomy" id="496014"/>
    <lineage>
        <taxon>Bacteria</taxon>
        <taxon>Bacillati</taxon>
        <taxon>Actinomycetota</taxon>
        <taxon>Thermoleophilia</taxon>
        <taxon>Solirubrobacterales</taxon>
        <taxon>Baekduiaceae</taxon>
        <taxon>Baekduia</taxon>
    </lineage>
</organism>
<dbReference type="OrthoDB" id="574459at2"/>
<dbReference type="Gene3D" id="2.60.40.420">
    <property type="entry name" value="Cupredoxins - blue copper proteins"/>
    <property type="match status" value="1"/>
</dbReference>
<accession>A0A5B8U3U9</accession>
<keyword evidence="1" id="KW-0479">Metal-binding</keyword>
<evidence type="ECO:0000256" key="1">
    <source>
        <dbReference type="ARBA" id="ARBA00022723"/>
    </source>
</evidence>
<keyword evidence="2" id="KW-0186">Copper</keyword>
<dbReference type="Proteomes" id="UP000321805">
    <property type="component" value="Chromosome"/>
</dbReference>
<evidence type="ECO:0000313" key="6">
    <source>
        <dbReference type="Proteomes" id="UP000321805"/>
    </source>
</evidence>
<dbReference type="GO" id="GO:0009055">
    <property type="term" value="F:electron transfer activity"/>
    <property type="evidence" value="ECO:0007669"/>
    <property type="project" value="InterPro"/>
</dbReference>
<feature type="signal peptide" evidence="3">
    <location>
        <begin position="1"/>
        <end position="24"/>
    </location>
</feature>
<proteinExistence type="predicted"/>
<dbReference type="GO" id="GO:0005507">
    <property type="term" value="F:copper ion binding"/>
    <property type="evidence" value="ECO:0007669"/>
    <property type="project" value="InterPro"/>
</dbReference>
<dbReference type="KEGG" id="bsol:FSW04_09040"/>
<protein>
    <recommendedName>
        <fullName evidence="4">Blue (type 1) copper domain-containing protein</fullName>
    </recommendedName>
</protein>
<reference evidence="5 6" key="1">
    <citation type="journal article" date="2018" name="J. Microbiol.">
        <title>Baekduia soli gen. nov., sp. nov., a novel bacterium isolated from the soil of Baekdu Mountain and proposal of a novel family name, Baekduiaceae fam. nov.</title>
        <authorList>
            <person name="An D.S."/>
            <person name="Siddiqi M.Z."/>
            <person name="Kim K.H."/>
            <person name="Yu H.S."/>
            <person name="Im W.T."/>
        </authorList>
    </citation>
    <scope>NUCLEOTIDE SEQUENCE [LARGE SCALE GENOMIC DNA]</scope>
    <source>
        <strain evidence="5 6">BR7-21</strain>
    </source>
</reference>
<dbReference type="Pfam" id="PF00127">
    <property type="entry name" value="Copper-bind"/>
    <property type="match status" value="1"/>
</dbReference>
<evidence type="ECO:0000313" key="5">
    <source>
        <dbReference type="EMBL" id="QEC47703.1"/>
    </source>
</evidence>
<name>A0A5B8U3U9_9ACTN</name>
<keyword evidence="6" id="KW-1185">Reference proteome</keyword>
<dbReference type="RefSeq" id="WP_146918459.1">
    <property type="nucleotide sequence ID" value="NZ_CP042430.1"/>
</dbReference>
<dbReference type="AlphaFoldDB" id="A0A5B8U3U9"/>
<evidence type="ECO:0000256" key="3">
    <source>
        <dbReference type="SAM" id="SignalP"/>
    </source>
</evidence>
<feature type="chain" id="PRO_5023113144" description="Blue (type 1) copper domain-containing protein" evidence="3">
    <location>
        <begin position="25"/>
        <end position="108"/>
    </location>
</feature>
<dbReference type="InterPro" id="IPR000923">
    <property type="entry name" value="BlueCu_1"/>
</dbReference>
<evidence type="ECO:0000256" key="2">
    <source>
        <dbReference type="ARBA" id="ARBA00023008"/>
    </source>
</evidence>
<dbReference type="InterPro" id="IPR008972">
    <property type="entry name" value="Cupredoxin"/>
</dbReference>
<dbReference type="EMBL" id="CP042430">
    <property type="protein sequence ID" value="QEC47703.1"/>
    <property type="molecule type" value="Genomic_DNA"/>
</dbReference>
<evidence type="ECO:0000259" key="4">
    <source>
        <dbReference type="Pfam" id="PF00127"/>
    </source>
</evidence>